<reference evidence="2" key="1">
    <citation type="submission" date="2014-11" db="EMBL/GenBank/DDBJ databases">
        <authorList>
            <person name="Amaro Gonzalez C."/>
        </authorList>
    </citation>
    <scope>NUCLEOTIDE SEQUENCE</scope>
</reference>
<dbReference type="EMBL" id="GBXM01017601">
    <property type="protein sequence ID" value="JAH90976.1"/>
    <property type="molecule type" value="Transcribed_RNA"/>
</dbReference>
<proteinExistence type="predicted"/>
<evidence type="ECO:0000256" key="1">
    <source>
        <dbReference type="SAM" id="Phobius"/>
    </source>
</evidence>
<dbReference type="AlphaFoldDB" id="A0A0E9WL11"/>
<reference evidence="2" key="2">
    <citation type="journal article" date="2015" name="Fish Shellfish Immunol.">
        <title>Early steps in the European eel (Anguilla anguilla)-Vibrio vulnificus interaction in the gills: Role of the RtxA13 toxin.</title>
        <authorList>
            <person name="Callol A."/>
            <person name="Pajuelo D."/>
            <person name="Ebbesson L."/>
            <person name="Teles M."/>
            <person name="MacKenzie S."/>
            <person name="Amaro C."/>
        </authorList>
    </citation>
    <scope>NUCLEOTIDE SEQUENCE</scope>
</reference>
<keyword evidence="1" id="KW-1133">Transmembrane helix</keyword>
<organism evidence="2">
    <name type="scientific">Anguilla anguilla</name>
    <name type="common">European freshwater eel</name>
    <name type="synonym">Muraena anguilla</name>
    <dbReference type="NCBI Taxonomy" id="7936"/>
    <lineage>
        <taxon>Eukaryota</taxon>
        <taxon>Metazoa</taxon>
        <taxon>Chordata</taxon>
        <taxon>Craniata</taxon>
        <taxon>Vertebrata</taxon>
        <taxon>Euteleostomi</taxon>
        <taxon>Actinopterygii</taxon>
        <taxon>Neopterygii</taxon>
        <taxon>Teleostei</taxon>
        <taxon>Anguilliformes</taxon>
        <taxon>Anguillidae</taxon>
        <taxon>Anguilla</taxon>
    </lineage>
</organism>
<accession>A0A0E9WL11</accession>
<keyword evidence="1" id="KW-0472">Membrane</keyword>
<feature type="transmembrane region" description="Helical" evidence="1">
    <location>
        <begin position="15"/>
        <end position="35"/>
    </location>
</feature>
<name>A0A0E9WL11_ANGAN</name>
<evidence type="ECO:0000313" key="2">
    <source>
        <dbReference type="EMBL" id="JAH90976.1"/>
    </source>
</evidence>
<protein>
    <submittedName>
        <fullName evidence="2">Uncharacterized protein</fullName>
    </submittedName>
</protein>
<sequence>MNVLFSSPSCVPCKFPVLIWAILLYFTCRLCMSVAF</sequence>
<keyword evidence="1" id="KW-0812">Transmembrane</keyword>